<evidence type="ECO:0000256" key="1">
    <source>
        <dbReference type="ARBA" id="ARBA00022670"/>
    </source>
</evidence>
<dbReference type="Proteomes" id="UP000254927">
    <property type="component" value="Unassembled WGS sequence"/>
</dbReference>
<protein>
    <submittedName>
        <fullName evidence="7">Putative CI protein</fullName>
    </submittedName>
</protein>
<keyword evidence="3" id="KW-0805">Transcription regulation</keyword>
<dbReference type="InterPro" id="IPR039418">
    <property type="entry name" value="LexA-like"/>
</dbReference>
<keyword evidence="5" id="KW-0804">Transcription</keyword>
<name>A0A378TYC9_NEIEL</name>
<evidence type="ECO:0000256" key="2">
    <source>
        <dbReference type="ARBA" id="ARBA00022801"/>
    </source>
</evidence>
<dbReference type="PANTHER" id="PTHR40661:SF3">
    <property type="entry name" value="FELS-1 PROPHAGE TRANSCRIPTIONAL REGULATOR"/>
    <property type="match status" value="1"/>
</dbReference>
<dbReference type="CDD" id="cd06529">
    <property type="entry name" value="S24_LexA-like"/>
    <property type="match status" value="1"/>
</dbReference>
<evidence type="ECO:0000256" key="5">
    <source>
        <dbReference type="ARBA" id="ARBA00023163"/>
    </source>
</evidence>
<dbReference type="SUPFAM" id="SSF51306">
    <property type="entry name" value="LexA/Signal peptidase"/>
    <property type="match status" value="1"/>
</dbReference>
<dbReference type="GeneID" id="93351648"/>
<dbReference type="PROSITE" id="PS00501">
    <property type="entry name" value="SPASE_I_1"/>
    <property type="match status" value="1"/>
</dbReference>
<proteinExistence type="predicted"/>
<dbReference type="InterPro" id="IPR036286">
    <property type="entry name" value="LexA/Signal_pep-like_sf"/>
</dbReference>
<dbReference type="InterPro" id="IPR036388">
    <property type="entry name" value="WH-like_DNA-bd_sf"/>
</dbReference>
<dbReference type="InterPro" id="IPR019756">
    <property type="entry name" value="Pept_S26A_signal_pept_1_Ser-AS"/>
</dbReference>
<dbReference type="GO" id="GO:0016020">
    <property type="term" value="C:membrane"/>
    <property type="evidence" value="ECO:0007669"/>
    <property type="project" value="InterPro"/>
</dbReference>
<sequence length="270" mass="31187">MKNSKFSISEIQNLVSKNDLKSLPLTVRAIQYRAEKENWDYEEVPTQGGKNGLKKIYTLPAYLIDELEKNDLIPQSEIISSPKQPAPAKLHRPYLKTGKHAAGEPVASFMQPMVDGYDDWAEQQNTDLIVPVRYHTNVFGSAGNGYEMLEEVNTEAMWFRRSFFDVLGVPPARCFCTRVKGNSMHPTLTDGGTVLWQMTSRYMSEGIYLFRQVGELRIKRLQQINSFTFRIISDNPNDTLYPITDLDLREMQDYEFEIYGRYLWDCSIKL</sequence>
<dbReference type="GO" id="GO:0003677">
    <property type="term" value="F:DNA binding"/>
    <property type="evidence" value="ECO:0007669"/>
    <property type="project" value="UniProtKB-KW"/>
</dbReference>
<accession>A0A378TYC9</accession>
<organism evidence="7 8">
    <name type="scientific">Neisseria elongata</name>
    <dbReference type="NCBI Taxonomy" id="495"/>
    <lineage>
        <taxon>Bacteria</taxon>
        <taxon>Pseudomonadati</taxon>
        <taxon>Pseudomonadota</taxon>
        <taxon>Betaproteobacteria</taxon>
        <taxon>Neisseriales</taxon>
        <taxon>Neisseriaceae</taxon>
        <taxon>Neisseria</taxon>
    </lineage>
</organism>
<dbReference type="GO" id="GO:0004252">
    <property type="term" value="F:serine-type endopeptidase activity"/>
    <property type="evidence" value="ECO:0007669"/>
    <property type="project" value="InterPro"/>
</dbReference>
<feature type="domain" description="Peptidase S24/S26A/S26B/S26C" evidence="6">
    <location>
        <begin position="141"/>
        <end position="260"/>
    </location>
</feature>
<dbReference type="Gene3D" id="2.10.109.10">
    <property type="entry name" value="Umud Fragment, subunit A"/>
    <property type="match status" value="1"/>
</dbReference>
<keyword evidence="1" id="KW-0645">Protease</keyword>
<keyword evidence="4" id="KW-0238">DNA-binding</keyword>
<evidence type="ECO:0000313" key="7">
    <source>
        <dbReference type="EMBL" id="STZ67170.1"/>
    </source>
</evidence>
<keyword evidence="2" id="KW-0378">Hydrolase</keyword>
<gene>
    <name evidence="7" type="ORF">NCTC10660_00644</name>
</gene>
<reference evidence="7 8" key="1">
    <citation type="submission" date="2018-06" db="EMBL/GenBank/DDBJ databases">
        <authorList>
            <consortium name="Pathogen Informatics"/>
            <person name="Doyle S."/>
        </authorList>
    </citation>
    <scope>NUCLEOTIDE SEQUENCE [LARGE SCALE GENOMIC DNA]</scope>
    <source>
        <strain evidence="7 8">NCTC10660</strain>
    </source>
</reference>
<dbReference type="EMBL" id="UGQW01000002">
    <property type="protein sequence ID" value="STZ67170.1"/>
    <property type="molecule type" value="Genomic_DNA"/>
</dbReference>
<dbReference type="Gene3D" id="1.10.10.10">
    <property type="entry name" value="Winged helix-like DNA-binding domain superfamily/Winged helix DNA-binding domain"/>
    <property type="match status" value="1"/>
</dbReference>
<evidence type="ECO:0000313" key="8">
    <source>
        <dbReference type="Proteomes" id="UP000254927"/>
    </source>
</evidence>
<dbReference type="AlphaFoldDB" id="A0A378TYC9"/>
<evidence type="ECO:0000256" key="4">
    <source>
        <dbReference type="ARBA" id="ARBA00023125"/>
    </source>
</evidence>
<dbReference type="GO" id="GO:0006508">
    <property type="term" value="P:proteolysis"/>
    <property type="evidence" value="ECO:0007669"/>
    <property type="project" value="UniProtKB-KW"/>
</dbReference>
<evidence type="ECO:0000256" key="3">
    <source>
        <dbReference type="ARBA" id="ARBA00023015"/>
    </source>
</evidence>
<dbReference type="RefSeq" id="WP_240317883.1">
    <property type="nucleotide sequence ID" value="NZ_CP031252.1"/>
</dbReference>
<evidence type="ECO:0000259" key="6">
    <source>
        <dbReference type="Pfam" id="PF00717"/>
    </source>
</evidence>
<dbReference type="Pfam" id="PF00717">
    <property type="entry name" value="Peptidase_S24"/>
    <property type="match status" value="1"/>
</dbReference>
<dbReference type="PANTHER" id="PTHR40661">
    <property type="match status" value="1"/>
</dbReference>
<dbReference type="InterPro" id="IPR015927">
    <property type="entry name" value="Peptidase_S24_S26A/B/C"/>
</dbReference>